<dbReference type="Pfam" id="PF02643">
    <property type="entry name" value="DUF192"/>
    <property type="match status" value="1"/>
</dbReference>
<dbReference type="InterPro" id="IPR038695">
    <property type="entry name" value="Saro_0823-like_sf"/>
</dbReference>
<accession>A0A857DJA8</accession>
<evidence type="ECO:0000313" key="2">
    <source>
        <dbReference type="Proteomes" id="UP000430508"/>
    </source>
</evidence>
<dbReference type="PANTHER" id="PTHR37953:SF1">
    <property type="entry name" value="UPF0127 PROTEIN MJ1496"/>
    <property type="match status" value="1"/>
</dbReference>
<dbReference type="EMBL" id="CP046996">
    <property type="protein sequence ID" value="QHA00256.1"/>
    <property type="molecule type" value="Genomic_DNA"/>
</dbReference>
<dbReference type="InterPro" id="IPR003795">
    <property type="entry name" value="DUF192"/>
</dbReference>
<evidence type="ECO:0000313" key="1">
    <source>
        <dbReference type="EMBL" id="QHA00256.1"/>
    </source>
</evidence>
<dbReference type="Gene3D" id="2.60.120.1140">
    <property type="entry name" value="Protein of unknown function DUF192"/>
    <property type="match status" value="1"/>
</dbReference>
<organism evidence="1 2">
    <name type="scientific">Dehalobacter restrictus</name>
    <dbReference type="NCBI Taxonomy" id="55583"/>
    <lineage>
        <taxon>Bacteria</taxon>
        <taxon>Bacillati</taxon>
        <taxon>Bacillota</taxon>
        <taxon>Clostridia</taxon>
        <taxon>Eubacteriales</taxon>
        <taxon>Desulfitobacteriaceae</taxon>
        <taxon>Dehalobacter</taxon>
    </lineage>
</organism>
<name>A0A857DJA8_9FIRM</name>
<dbReference type="RefSeq" id="WP_019226774.1">
    <property type="nucleotide sequence ID" value="NZ_CP046996.1"/>
</dbReference>
<dbReference type="AlphaFoldDB" id="A0A857DJA8"/>
<gene>
    <name evidence="1" type="ORF">GQ588_06210</name>
</gene>
<proteinExistence type="predicted"/>
<reference evidence="1 2" key="1">
    <citation type="submission" date="2019-12" db="EMBL/GenBank/DDBJ databases">
        <title>Sequence classification of anaerobic respiratory reductive dehalogenases: First we see many, then we see few.</title>
        <authorList>
            <person name="Molenda O."/>
            <person name="Puentes Jacome L.A."/>
            <person name="Cao X."/>
            <person name="Nesbo C.L."/>
            <person name="Tang S."/>
            <person name="Morson N."/>
            <person name="Patron J."/>
            <person name="Lomheim L."/>
            <person name="Wishart D.S."/>
            <person name="Edwards E.A."/>
        </authorList>
    </citation>
    <scope>NUCLEOTIDE SEQUENCE [LARGE SCALE GENOMIC DNA]</scope>
    <source>
        <strain evidence="1 2">12DCA</strain>
    </source>
</reference>
<dbReference type="PANTHER" id="PTHR37953">
    <property type="entry name" value="UPF0127 PROTEIN MJ1496"/>
    <property type="match status" value="1"/>
</dbReference>
<sequence length="116" mass="13241">MKELTVINQRTQKNLGTVLVADTFFTRLRGLLGTRQLDDFHGMLINPCNQVHMIGMRYPLSVWFVSKDLKIVKIIDDLSPKKVSPCIKNAAFVLEFPHNWADSTGSMEGDKLEMQF</sequence>
<dbReference type="Proteomes" id="UP000430508">
    <property type="component" value="Chromosome"/>
</dbReference>
<protein>
    <submittedName>
        <fullName evidence="1">DUF192 domain-containing protein</fullName>
    </submittedName>
</protein>